<dbReference type="Proteomes" id="UP000434172">
    <property type="component" value="Unassembled WGS sequence"/>
</dbReference>
<dbReference type="AlphaFoldDB" id="A0A8H3WBS3"/>
<name>A0A8H3WBS3_9PEZI</name>
<gene>
    <name evidence="1" type="ORF">GQ607_010062</name>
</gene>
<proteinExistence type="predicted"/>
<comment type="caution">
    <text evidence="1">The sequence shown here is derived from an EMBL/GenBank/DDBJ whole genome shotgun (WGS) entry which is preliminary data.</text>
</comment>
<protein>
    <submittedName>
        <fullName evidence="1">Uncharacterized protein</fullName>
    </submittedName>
</protein>
<evidence type="ECO:0000313" key="1">
    <source>
        <dbReference type="EMBL" id="KAF0322821.1"/>
    </source>
</evidence>
<dbReference type="EMBL" id="WOWK01000058">
    <property type="protein sequence ID" value="KAF0322821.1"/>
    <property type="molecule type" value="Genomic_DNA"/>
</dbReference>
<keyword evidence="2" id="KW-1185">Reference proteome</keyword>
<organism evidence="1 2">
    <name type="scientific">Colletotrichum asianum</name>
    <dbReference type="NCBI Taxonomy" id="702518"/>
    <lineage>
        <taxon>Eukaryota</taxon>
        <taxon>Fungi</taxon>
        <taxon>Dikarya</taxon>
        <taxon>Ascomycota</taxon>
        <taxon>Pezizomycotina</taxon>
        <taxon>Sordariomycetes</taxon>
        <taxon>Hypocreomycetidae</taxon>
        <taxon>Glomerellales</taxon>
        <taxon>Glomerellaceae</taxon>
        <taxon>Colletotrichum</taxon>
        <taxon>Colletotrichum gloeosporioides species complex</taxon>
    </lineage>
</organism>
<reference evidence="1 2" key="1">
    <citation type="submission" date="2019-12" db="EMBL/GenBank/DDBJ databases">
        <title>A genome sequence resource for the geographically widespread anthracnose pathogen Colletotrichum asianum.</title>
        <authorList>
            <person name="Meng Y."/>
        </authorList>
    </citation>
    <scope>NUCLEOTIDE SEQUENCE [LARGE SCALE GENOMIC DNA]</scope>
    <source>
        <strain evidence="1 2">ICMP 18580</strain>
    </source>
</reference>
<accession>A0A8H3WBS3</accession>
<evidence type="ECO:0000313" key="2">
    <source>
        <dbReference type="Proteomes" id="UP000434172"/>
    </source>
</evidence>
<sequence>MRLWGWEVKQANLLQIANWQMNFGIGRNENLHLTD</sequence>